<feature type="compositionally biased region" description="Basic residues" evidence="1">
    <location>
        <begin position="144"/>
        <end position="159"/>
    </location>
</feature>
<name>A0A8T0MXK2_PANVG</name>
<comment type="caution">
    <text evidence="2">The sequence shown here is derived from an EMBL/GenBank/DDBJ whole genome shotgun (WGS) entry which is preliminary data.</text>
</comment>
<dbReference type="EMBL" id="CM029054">
    <property type="protein sequence ID" value="KAG2542201.1"/>
    <property type="molecule type" value="Genomic_DNA"/>
</dbReference>
<organism evidence="2 3">
    <name type="scientific">Panicum virgatum</name>
    <name type="common">Blackwell switchgrass</name>
    <dbReference type="NCBI Taxonomy" id="38727"/>
    <lineage>
        <taxon>Eukaryota</taxon>
        <taxon>Viridiplantae</taxon>
        <taxon>Streptophyta</taxon>
        <taxon>Embryophyta</taxon>
        <taxon>Tracheophyta</taxon>
        <taxon>Spermatophyta</taxon>
        <taxon>Magnoliopsida</taxon>
        <taxon>Liliopsida</taxon>
        <taxon>Poales</taxon>
        <taxon>Poaceae</taxon>
        <taxon>PACMAD clade</taxon>
        <taxon>Panicoideae</taxon>
        <taxon>Panicodae</taxon>
        <taxon>Paniceae</taxon>
        <taxon>Panicinae</taxon>
        <taxon>Panicum</taxon>
        <taxon>Panicum sect. Hiantes</taxon>
    </lineage>
</organism>
<evidence type="ECO:0000313" key="3">
    <source>
        <dbReference type="Proteomes" id="UP000823388"/>
    </source>
</evidence>
<evidence type="ECO:0000313" key="2">
    <source>
        <dbReference type="EMBL" id="KAG2542201.1"/>
    </source>
</evidence>
<sequence>MPSCYLGWSEFVSGSAFGILLNPRVVSFSCSSSLLRRRCIRPAHFTTRWEAAAPAPRHLRVCPYVDKNQEATTMEDIAAHREAPRRPIPQGRRLVAMSWLKLLVPHASRIPPWPNPTPMAWTPTPTPPSPALVPSSPTIAAVAHPRHPGSKRRRRRRPSRRENRGAPRRLRLQSLPPLGSATFDADGEVHRARQAGGPG</sequence>
<feature type="region of interest" description="Disordered" evidence="1">
    <location>
        <begin position="141"/>
        <end position="199"/>
    </location>
</feature>
<accession>A0A8T0MXK2</accession>
<evidence type="ECO:0000256" key="1">
    <source>
        <dbReference type="SAM" id="MobiDB-lite"/>
    </source>
</evidence>
<dbReference type="AlphaFoldDB" id="A0A8T0MXK2"/>
<keyword evidence="3" id="KW-1185">Reference proteome</keyword>
<protein>
    <submittedName>
        <fullName evidence="2">Uncharacterized protein</fullName>
    </submittedName>
</protein>
<gene>
    <name evidence="2" type="ORF">PVAP13_9NG850956</name>
</gene>
<proteinExistence type="predicted"/>
<dbReference type="Proteomes" id="UP000823388">
    <property type="component" value="Chromosome 9N"/>
</dbReference>
<reference evidence="2" key="1">
    <citation type="submission" date="2020-05" db="EMBL/GenBank/DDBJ databases">
        <title>WGS assembly of Panicum virgatum.</title>
        <authorList>
            <person name="Lovell J.T."/>
            <person name="Jenkins J."/>
            <person name="Shu S."/>
            <person name="Juenger T.E."/>
            <person name="Schmutz J."/>
        </authorList>
    </citation>
    <scope>NUCLEOTIDE SEQUENCE</scope>
    <source>
        <strain evidence="2">AP13</strain>
    </source>
</reference>